<evidence type="ECO:0000313" key="1">
    <source>
        <dbReference type="EMBL" id="REC47174.1"/>
    </source>
</evidence>
<comment type="caution">
    <text evidence="1">The sequence shown here is derived from an EMBL/GenBank/DDBJ whole genome shotgun (WGS) entry which is preliminary data.</text>
</comment>
<sequence>MSCDRQNKKTSNERKVNQTNSIQKENETFILQKQLSKNKDNFKYFFPEFVYQLIPTESSLFDLSINENVYKTDLLLDSASINIWDLKKSKNHLILIEGNDYYGSVFYVYYYHNNVLTYYGTFNHIAKEIEKRNGEKVFSIDLKEETLNISLSQNNKNSKYNLQPIKDIPPLSIKDTMNTSELKEEWKKENFEIIKEKTADINLDGLEDEIYVLWNATKKTFPVYIILQKNNSSVDKVIMNENILSPVLGNSTGTGLIDIVCKNGYITFEENISEGSPSQNKYITFFYNKNDAHIYLHKYGII</sequence>
<dbReference type="EMBL" id="QNVS01000140">
    <property type="protein sequence ID" value="REC47174.1"/>
    <property type="molecule type" value="Genomic_DNA"/>
</dbReference>
<dbReference type="AlphaFoldDB" id="A0A3D9B0M2"/>
<dbReference type="Proteomes" id="UP000256512">
    <property type="component" value="Unassembled WGS sequence"/>
</dbReference>
<evidence type="ECO:0000313" key="2">
    <source>
        <dbReference type="Proteomes" id="UP000256512"/>
    </source>
</evidence>
<keyword evidence="2" id="KW-1185">Reference proteome</keyword>
<gene>
    <name evidence="1" type="ORF">DRF62_20105</name>
</gene>
<accession>A0A3D9B0M2</accession>
<name>A0A3D9B0M2_9FLAO</name>
<feature type="non-terminal residue" evidence="1">
    <location>
        <position position="302"/>
    </location>
</feature>
<organism evidence="1 2">
    <name type="scientific">Chryseobacterium piscium</name>
    <dbReference type="NCBI Taxonomy" id="333702"/>
    <lineage>
        <taxon>Bacteria</taxon>
        <taxon>Pseudomonadati</taxon>
        <taxon>Bacteroidota</taxon>
        <taxon>Flavobacteriia</taxon>
        <taxon>Flavobacteriales</taxon>
        <taxon>Weeksellaceae</taxon>
        <taxon>Chryseobacterium group</taxon>
        <taxon>Chryseobacterium</taxon>
    </lineage>
</organism>
<proteinExistence type="predicted"/>
<reference evidence="1 2" key="1">
    <citation type="journal article" date="2006" name="Int. J. Syst. Evol. Microbiol.">
        <title>Chryseobacterium piscium sp. nov., isolated from fish of the South Atlantic Ocean off South Africa.</title>
        <authorList>
            <person name="de Beer H."/>
            <person name="Hugo C.J."/>
            <person name="Jooste P.J."/>
            <person name="Vancanneyt M."/>
            <person name="Coenye T."/>
            <person name="Vandamme P."/>
        </authorList>
    </citation>
    <scope>NUCLEOTIDE SEQUENCE [LARGE SCALE GENOMIC DNA]</scope>
    <source>
        <strain evidence="1 2">CCUG 51923</strain>
    </source>
</reference>
<protein>
    <submittedName>
        <fullName evidence="1">Uncharacterized protein</fullName>
    </submittedName>
</protein>